<accession>A0ABU5QFY1</accession>
<keyword evidence="1" id="KW-0732">Signal</keyword>
<dbReference type="InterPro" id="IPR026444">
    <property type="entry name" value="Secre_tail"/>
</dbReference>
<dbReference type="PROSITE" id="PS50835">
    <property type="entry name" value="IG_LIKE"/>
    <property type="match status" value="1"/>
</dbReference>
<protein>
    <submittedName>
        <fullName evidence="3">T9SS type A sorting domain-containing protein</fullName>
    </submittedName>
</protein>
<reference evidence="3 4" key="1">
    <citation type="submission" date="2023-12" db="EMBL/GenBank/DDBJ databases">
        <title>Novel species of the genus Arcicella isolated from rivers.</title>
        <authorList>
            <person name="Lu H."/>
        </authorList>
    </citation>
    <scope>NUCLEOTIDE SEQUENCE [LARGE SCALE GENOMIC DNA]</scope>
    <source>
        <strain evidence="3 4">KCTC 23307</strain>
    </source>
</reference>
<dbReference type="Pfam" id="PF18962">
    <property type="entry name" value="Por_Secre_tail"/>
    <property type="match status" value="1"/>
</dbReference>
<dbReference type="SUPFAM" id="SSF63829">
    <property type="entry name" value="Calcium-dependent phosphotriesterase"/>
    <property type="match status" value="1"/>
</dbReference>
<feature type="chain" id="PRO_5046236881" evidence="1">
    <location>
        <begin position="23"/>
        <end position="892"/>
    </location>
</feature>
<comment type="caution">
    <text evidence="3">The sequence shown here is derived from an EMBL/GenBank/DDBJ whole genome shotgun (WGS) entry which is preliminary data.</text>
</comment>
<name>A0ABU5QFY1_9BACT</name>
<gene>
    <name evidence="3" type="ORF">VB248_21580</name>
</gene>
<dbReference type="RefSeq" id="WP_323298915.1">
    <property type="nucleotide sequence ID" value="NZ_JAYFUM010000032.1"/>
</dbReference>
<dbReference type="InterPro" id="IPR015943">
    <property type="entry name" value="WD40/YVTN_repeat-like_dom_sf"/>
</dbReference>
<feature type="domain" description="Ig-like" evidence="2">
    <location>
        <begin position="716"/>
        <end position="810"/>
    </location>
</feature>
<proteinExistence type="predicted"/>
<evidence type="ECO:0000313" key="3">
    <source>
        <dbReference type="EMBL" id="MEA5141761.1"/>
    </source>
</evidence>
<feature type="signal peptide" evidence="1">
    <location>
        <begin position="1"/>
        <end position="22"/>
    </location>
</feature>
<organism evidence="3 4">
    <name type="scientific">Arcicella rigui</name>
    <dbReference type="NCBI Taxonomy" id="797020"/>
    <lineage>
        <taxon>Bacteria</taxon>
        <taxon>Pseudomonadati</taxon>
        <taxon>Bacteroidota</taxon>
        <taxon>Cytophagia</taxon>
        <taxon>Cytophagales</taxon>
        <taxon>Flectobacillaceae</taxon>
        <taxon>Arcicella</taxon>
    </lineage>
</organism>
<dbReference type="Proteomes" id="UP001302949">
    <property type="component" value="Unassembled WGS sequence"/>
</dbReference>
<evidence type="ECO:0000256" key="1">
    <source>
        <dbReference type="SAM" id="SignalP"/>
    </source>
</evidence>
<dbReference type="Gene3D" id="2.130.10.10">
    <property type="entry name" value="YVTN repeat-like/Quinoprotein amine dehydrogenase"/>
    <property type="match status" value="3"/>
</dbReference>
<dbReference type="EMBL" id="JAYFUM010000032">
    <property type="protein sequence ID" value="MEA5141761.1"/>
    <property type="molecule type" value="Genomic_DNA"/>
</dbReference>
<sequence>MYKVLRTLIFFFYTFSFSTTHAQQWKAYSSFSQANCFFAAQDSTLWIGTDGGILHYNKDYQLLASYNQNNGLDSTITSITQDVQGNIWACYYDDEPFNRYSKTFIFDGSTWISHQNLGKAFITDKPLLFYAKDGSEWISYDKGRKFIQVGKDSVYTSYDWEKNGINYFNNKSLIVDSKGNFWIKNGNSLLSFDGKKWNKYDYNNSSLPNTSFFKDAVIDQNDNIFLSNNSGIYRFNILIKTVKFISIEYVQSLFVTKDNKVLVASMGGIHPALYQLEGDNLSTITIIYSAGIISIYEDFRRNLLIGSYNQIGLFDGNSLKKLSLPKNNLSSNIVSKIISDTKNNILIQPYYFDKIQYLKNTSGEAIDIAYYGFTIAQGEGDDLWVSQQNILTQIKQDNGLKLIEHPLDIKYGIEKIVKDKNQHIWAWDNQYYWSTNRYQNILFYYDKSKWTTFVFDNDIIDIAASPNGGLCILSSKGFFTHDGLSLKTSNYTNIPSNISRIVNDNNVGLYLITYNNKNYEGEIYHLVGNTFEKVQTPDEFKISTGYYSNNDFMIDSKGSFWSVGNKIQRYDGKTLTTFNSPFPLSYTHAIHESKDGKIWLGSYTGLTSLTLDCKNPLPKSLRTEKTEVFGTKETQLSVNESSASSFAWQISKDKGTTWRAITNFDSTYSGHRTNKLIVNQAKLDNNNIVYRCLVNGECNSVLSDTISIQAKQCELPQTTLQPTAQSTTEKSSAQFVVNVSGTSAYQWQVSTDKGITWNMIASSDTLYRGQQSNVLNIVSANLSQNTYQYRCELKNDCYTLYSNAAPLEVTMILGLDNFERTVQAYPNPANDKIYVKVPAKSYTLTLVDSNGSTVKQVSNQDYINVKDVSNGFYLLLIESGKERQNIKVQVVR</sequence>
<dbReference type="NCBIfam" id="TIGR04183">
    <property type="entry name" value="Por_Secre_tail"/>
    <property type="match status" value="1"/>
</dbReference>
<keyword evidence="4" id="KW-1185">Reference proteome</keyword>
<evidence type="ECO:0000259" key="2">
    <source>
        <dbReference type="PROSITE" id="PS50835"/>
    </source>
</evidence>
<dbReference type="InterPro" id="IPR007110">
    <property type="entry name" value="Ig-like_dom"/>
</dbReference>
<evidence type="ECO:0000313" key="4">
    <source>
        <dbReference type="Proteomes" id="UP001302949"/>
    </source>
</evidence>